<dbReference type="PIRSF" id="PIRSF001554">
    <property type="entry name" value="SucCS_beta"/>
    <property type="match status" value="1"/>
</dbReference>
<dbReference type="GO" id="GO:0042709">
    <property type="term" value="C:succinate-CoA ligase complex"/>
    <property type="evidence" value="ECO:0007669"/>
    <property type="project" value="TreeGrafter"/>
</dbReference>
<comment type="catalytic activity">
    <reaction evidence="4">
        <text>oxaloacetate + acetyl-CoA + ADP + phosphate = citrate + ATP + CoA</text>
        <dbReference type="Rhea" id="RHEA:21160"/>
        <dbReference type="ChEBI" id="CHEBI:16452"/>
        <dbReference type="ChEBI" id="CHEBI:16947"/>
        <dbReference type="ChEBI" id="CHEBI:30616"/>
        <dbReference type="ChEBI" id="CHEBI:43474"/>
        <dbReference type="ChEBI" id="CHEBI:57287"/>
        <dbReference type="ChEBI" id="CHEBI:57288"/>
        <dbReference type="ChEBI" id="CHEBI:456216"/>
        <dbReference type="EC" id="2.3.3.8"/>
    </reaction>
</comment>
<dbReference type="GO" id="GO:0003878">
    <property type="term" value="F:ATP citrate synthase activity"/>
    <property type="evidence" value="ECO:0007669"/>
    <property type="project" value="UniProtKB-EC"/>
</dbReference>
<dbReference type="Gene3D" id="3.30.1490.20">
    <property type="entry name" value="ATP-grasp fold, A domain"/>
    <property type="match status" value="1"/>
</dbReference>
<proteinExistence type="predicted"/>
<dbReference type="Gene3D" id="3.30.470.20">
    <property type="entry name" value="ATP-grasp fold, B domain"/>
    <property type="match status" value="1"/>
</dbReference>
<keyword evidence="3" id="KW-0808">Transferase</keyword>
<evidence type="ECO:0000256" key="1">
    <source>
        <dbReference type="ARBA" id="ARBA00022598"/>
    </source>
</evidence>
<dbReference type="Gene3D" id="3.40.50.261">
    <property type="entry name" value="Succinyl-CoA synthetase domains"/>
    <property type="match status" value="1"/>
</dbReference>
<protein>
    <submittedName>
        <fullName evidence="7">Uncharacterized protein</fullName>
    </submittedName>
</protein>
<evidence type="ECO:0000313" key="8">
    <source>
        <dbReference type="Proteomes" id="UP000177811"/>
    </source>
</evidence>
<dbReference type="EMBL" id="MHQL01000053">
    <property type="protein sequence ID" value="OHA01821.1"/>
    <property type="molecule type" value="Genomic_DNA"/>
</dbReference>
<keyword evidence="3" id="KW-0012">Acyltransferase</keyword>
<evidence type="ECO:0000256" key="3">
    <source>
        <dbReference type="ARBA" id="ARBA00023315"/>
    </source>
</evidence>
<evidence type="ECO:0000313" key="7">
    <source>
        <dbReference type="EMBL" id="OHA01821.1"/>
    </source>
</evidence>
<evidence type="ECO:0000259" key="5">
    <source>
        <dbReference type="Pfam" id="PF08442"/>
    </source>
</evidence>
<feature type="domain" description="ATP-grasp fold succinyl-CoA synthetase-type" evidence="5">
    <location>
        <begin position="2"/>
        <end position="179"/>
    </location>
</feature>
<dbReference type="AlphaFoldDB" id="A0A1G2KTS4"/>
<dbReference type="GO" id="GO:0006099">
    <property type="term" value="P:tricarboxylic acid cycle"/>
    <property type="evidence" value="ECO:0007669"/>
    <property type="project" value="InterPro"/>
</dbReference>
<evidence type="ECO:0000259" key="6">
    <source>
        <dbReference type="Pfam" id="PF16114"/>
    </source>
</evidence>
<evidence type="ECO:0000256" key="2">
    <source>
        <dbReference type="ARBA" id="ARBA00022741"/>
    </source>
</evidence>
<dbReference type="Pfam" id="PF16114">
    <property type="entry name" value="Citrate_bind"/>
    <property type="match status" value="1"/>
</dbReference>
<sequence>MKLYEYQGKKLFKTYGIAVPKSERISPGKKRVSLRAPFFLKSQVLSGARKKHGGIVRVVRASEFRKASARLFVNAIGGERPRHLLAEEEVRCARELYISISYDTRTRSPVLVVSRRGGSRILPAVVFPIDPLFGLPDFTVRAAVAALEIPSGGHVSSVMHSLWELFSREHALVVEINPLFYFPDGRCVAGDAKVIIDPAHGAPEARRILPLGGDIAVLASGGGASLVNLDVLMKCGGRPAVYSEYSGNPSADVVRDLTKRVLSRPGLKGCWVVGGRANFTDIFETMRGFVEGLRRTSPRPTYPIVIRRDGPRQEEAFAFLRSAAKKYGYDLAMFGSETPMSESAKIIVARAYTQ</sequence>
<feature type="domain" description="ATP-citrate synthase citrate-binding" evidence="6">
    <location>
        <begin position="207"/>
        <end position="343"/>
    </location>
</feature>
<accession>A0A1G2KTS4</accession>
<reference evidence="7 8" key="1">
    <citation type="journal article" date="2016" name="Nat. Commun.">
        <title>Thousands of microbial genomes shed light on interconnected biogeochemical processes in an aquifer system.</title>
        <authorList>
            <person name="Anantharaman K."/>
            <person name="Brown C.T."/>
            <person name="Hug L.A."/>
            <person name="Sharon I."/>
            <person name="Castelle C.J."/>
            <person name="Probst A.J."/>
            <person name="Thomas B.C."/>
            <person name="Singh A."/>
            <person name="Wilkins M.J."/>
            <person name="Karaoz U."/>
            <person name="Brodie E.L."/>
            <person name="Williams K.H."/>
            <person name="Hubbard S.S."/>
            <person name="Banfield J.F."/>
        </authorList>
    </citation>
    <scope>NUCLEOTIDE SEQUENCE [LARGE SCALE GENOMIC DNA]</scope>
</reference>
<gene>
    <name evidence="7" type="ORF">A3C16_05905</name>
</gene>
<name>A0A1G2KTS4_9BACT</name>
<dbReference type="PANTHER" id="PTHR11815">
    <property type="entry name" value="SUCCINYL-COA SYNTHETASE BETA CHAIN"/>
    <property type="match status" value="1"/>
</dbReference>
<dbReference type="InterPro" id="IPR005809">
    <property type="entry name" value="Succ_CoA_ligase-like_bsu"/>
</dbReference>
<dbReference type="GO" id="GO:0005524">
    <property type="term" value="F:ATP binding"/>
    <property type="evidence" value="ECO:0007669"/>
    <property type="project" value="InterPro"/>
</dbReference>
<dbReference type="SUPFAM" id="SSF56059">
    <property type="entry name" value="Glutathione synthetase ATP-binding domain-like"/>
    <property type="match status" value="1"/>
</dbReference>
<dbReference type="Proteomes" id="UP000177811">
    <property type="component" value="Unassembled WGS sequence"/>
</dbReference>
<dbReference type="SUPFAM" id="SSF52210">
    <property type="entry name" value="Succinyl-CoA synthetase domains"/>
    <property type="match status" value="1"/>
</dbReference>
<dbReference type="GO" id="GO:0006104">
    <property type="term" value="P:succinyl-CoA metabolic process"/>
    <property type="evidence" value="ECO:0007669"/>
    <property type="project" value="TreeGrafter"/>
</dbReference>
<keyword evidence="2" id="KW-0547">Nucleotide-binding</keyword>
<organism evidence="7 8">
    <name type="scientific">Candidatus Sungbacteria bacterium RIFCSPHIGHO2_02_FULL_51_29</name>
    <dbReference type="NCBI Taxonomy" id="1802273"/>
    <lineage>
        <taxon>Bacteria</taxon>
        <taxon>Candidatus Sungiibacteriota</taxon>
    </lineage>
</organism>
<dbReference type="InterPro" id="IPR032263">
    <property type="entry name" value="Citrate-bd"/>
</dbReference>
<dbReference type="GO" id="GO:0004775">
    <property type="term" value="F:succinate-CoA ligase (ADP-forming) activity"/>
    <property type="evidence" value="ECO:0007669"/>
    <property type="project" value="TreeGrafter"/>
</dbReference>
<dbReference type="InterPro" id="IPR013815">
    <property type="entry name" value="ATP_grasp_subdomain_1"/>
</dbReference>
<comment type="caution">
    <text evidence="7">The sequence shown here is derived from an EMBL/GenBank/DDBJ whole genome shotgun (WGS) entry which is preliminary data.</text>
</comment>
<evidence type="ECO:0000256" key="4">
    <source>
        <dbReference type="ARBA" id="ARBA00047593"/>
    </source>
</evidence>
<dbReference type="InterPro" id="IPR013650">
    <property type="entry name" value="ATP-grasp_succ-CoA_synth-type"/>
</dbReference>
<keyword evidence="1" id="KW-0436">Ligase</keyword>
<dbReference type="Pfam" id="PF08442">
    <property type="entry name" value="ATP-grasp_2"/>
    <property type="match status" value="1"/>
</dbReference>
<dbReference type="PANTHER" id="PTHR11815:SF10">
    <property type="entry name" value="SUCCINATE--COA LIGASE [GDP-FORMING] SUBUNIT BETA, MITOCHONDRIAL"/>
    <property type="match status" value="1"/>
</dbReference>
<dbReference type="InterPro" id="IPR016102">
    <property type="entry name" value="Succinyl-CoA_synth-like"/>
</dbReference>